<accession>A0A540R6H0</accession>
<keyword evidence="2" id="KW-1185">Reference proteome</keyword>
<comment type="caution">
    <text evidence="1">The sequence shown here is derived from an EMBL/GenBank/DDBJ whole genome shotgun (WGS) entry which is preliminary data.</text>
</comment>
<protein>
    <submittedName>
        <fullName evidence="1">Uncharacterized protein</fullName>
    </submittedName>
</protein>
<dbReference type="Proteomes" id="UP000318080">
    <property type="component" value="Unassembled WGS sequence"/>
</dbReference>
<name>A0A540R6H0_9CORY</name>
<evidence type="ECO:0000313" key="1">
    <source>
        <dbReference type="EMBL" id="TQE43282.1"/>
    </source>
</evidence>
<sequence>MTAPNPMPAGWSCADMAAQAADRPSALVQEHLDAAGAPMLGAGSALPPPETCLITRFARFESAGEFLILRALAPGVTLMDIQRTTPVDYIVDLDTITALRRT</sequence>
<gene>
    <name evidence="1" type="ORF">EJK80_07995</name>
</gene>
<dbReference type="EMBL" id="VHIR01000010">
    <property type="protein sequence ID" value="TQE43282.1"/>
    <property type="molecule type" value="Genomic_DNA"/>
</dbReference>
<proteinExistence type="predicted"/>
<dbReference type="RefSeq" id="WP_066487799.1">
    <property type="nucleotide sequence ID" value="NZ_JADPQA010000014.1"/>
</dbReference>
<dbReference type="AlphaFoldDB" id="A0A540R6H0"/>
<reference evidence="1 2" key="1">
    <citation type="submission" date="2019-06" db="EMBL/GenBank/DDBJ databases">
        <title>Draft genome of C. phoceense Strain 272.</title>
        <authorList>
            <person name="Pacheco L.G.C."/>
            <person name="Barberis C.M."/>
            <person name="Almuzara M.N."/>
            <person name="Traglia G.M."/>
            <person name="Santos C.S."/>
            <person name="Rocha D.J.P.G."/>
            <person name="Aguiar E.R.G.R."/>
            <person name="Vay C.A."/>
        </authorList>
    </citation>
    <scope>NUCLEOTIDE SEQUENCE [LARGE SCALE GENOMIC DNA]</scope>
    <source>
        <strain evidence="1 2">272</strain>
    </source>
</reference>
<dbReference type="STRING" id="1686286.GCA_900092335_01084"/>
<evidence type="ECO:0000313" key="2">
    <source>
        <dbReference type="Proteomes" id="UP000318080"/>
    </source>
</evidence>
<organism evidence="1 2">
    <name type="scientific">Corynebacterium phoceense</name>
    <dbReference type="NCBI Taxonomy" id="1686286"/>
    <lineage>
        <taxon>Bacteria</taxon>
        <taxon>Bacillati</taxon>
        <taxon>Actinomycetota</taxon>
        <taxon>Actinomycetes</taxon>
        <taxon>Mycobacteriales</taxon>
        <taxon>Corynebacteriaceae</taxon>
        <taxon>Corynebacterium</taxon>
    </lineage>
</organism>
<dbReference type="GeneID" id="79852352"/>